<sequence>MQENKSIIVSSVSALRFLPVDGLDWKEDPCCSSINVIVDDAEEQDRLDRVDLGVDSSLSLKKVELCWGLKLDCTLPMDLEVLDEERRKGRDSGFVSKIWFEL</sequence>
<dbReference type="EMBL" id="GEZM01065519">
    <property type="protein sequence ID" value="JAV68447.1"/>
    <property type="molecule type" value="Transcribed_RNA"/>
</dbReference>
<name>A0A1Y1LBK9_PHOPY</name>
<proteinExistence type="predicted"/>
<reference evidence="1" key="1">
    <citation type="journal article" date="2016" name="Sci. Rep.">
        <title>Molecular characterization of firefly nuptial gifts: a multi-omics approach sheds light on postcopulatory sexual selection.</title>
        <authorList>
            <person name="Al-Wathiqui N."/>
            <person name="Fallon T.R."/>
            <person name="South A."/>
            <person name="Weng J.K."/>
            <person name="Lewis S.M."/>
        </authorList>
    </citation>
    <scope>NUCLEOTIDE SEQUENCE</scope>
</reference>
<dbReference type="AlphaFoldDB" id="A0A1Y1LBK9"/>
<evidence type="ECO:0000313" key="1">
    <source>
        <dbReference type="EMBL" id="JAV68447.1"/>
    </source>
</evidence>
<organism evidence="1">
    <name type="scientific">Photinus pyralis</name>
    <name type="common">Common eastern firefly</name>
    <name type="synonym">Lampyris pyralis</name>
    <dbReference type="NCBI Taxonomy" id="7054"/>
    <lineage>
        <taxon>Eukaryota</taxon>
        <taxon>Metazoa</taxon>
        <taxon>Ecdysozoa</taxon>
        <taxon>Arthropoda</taxon>
        <taxon>Hexapoda</taxon>
        <taxon>Insecta</taxon>
        <taxon>Pterygota</taxon>
        <taxon>Neoptera</taxon>
        <taxon>Endopterygota</taxon>
        <taxon>Coleoptera</taxon>
        <taxon>Polyphaga</taxon>
        <taxon>Elateriformia</taxon>
        <taxon>Elateroidea</taxon>
        <taxon>Lampyridae</taxon>
        <taxon>Lampyrinae</taxon>
        <taxon>Photinus</taxon>
    </lineage>
</organism>
<protein>
    <submittedName>
        <fullName evidence="1">Uncharacterized protein</fullName>
    </submittedName>
</protein>
<accession>A0A1Y1LBK9</accession>